<dbReference type="Pfam" id="PF12146">
    <property type="entry name" value="Hydrolase_4"/>
    <property type="match status" value="1"/>
</dbReference>
<proteinExistence type="predicted"/>
<dbReference type="SUPFAM" id="SSF53474">
    <property type="entry name" value="alpha/beta-Hydrolases"/>
    <property type="match status" value="1"/>
</dbReference>
<organism evidence="2 3">
    <name type="scientific">Candidatus Woesebacteria bacterium RIFCSPLOWO2_01_FULL_37_19</name>
    <dbReference type="NCBI Taxonomy" id="1802514"/>
    <lineage>
        <taxon>Bacteria</taxon>
        <taxon>Candidatus Woeseibacteriota</taxon>
    </lineage>
</organism>
<evidence type="ECO:0000313" key="2">
    <source>
        <dbReference type="EMBL" id="OGM56559.1"/>
    </source>
</evidence>
<dbReference type="AlphaFoldDB" id="A0A1F8AYH3"/>
<accession>A0A1F8AYH3</accession>
<protein>
    <recommendedName>
        <fullName evidence="1">Serine aminopeptidase S33 domain-containing protein</fullName>
    </recommendedName>
</protein>
<comment type="caution">
    <text evidence="2">The sequence shown here is derived from an EMBL/GenBank/DDBJ whole genome shotgun (WGS) entry which is preliminary data.</text>
</comment>
<gene>
    <name evidence="2" type="ORF">A2955_01100</name>
</gene>
<dbReference type="InterPro" id="IPR022742">
    <property type="entry name" value="Hydrolase_4"/>
</dbReference>
<dbReference type="Proteomes" id="UP000177501">
    <property type="component" value="Unassembled WGS sequence"/>
</dbReference>
<reference evidence="2 3" key="1">
    <citation type="journal article" date="2016" name="Nat. Commun.">
        <title>Thousands of microbial genomes shed light on interconnected biogeochemical processes in an aquifer system.</title>
        <authorList>
            <person name="Anantharaman K."/>
            <person name="Brown C.T."/>
            <person name="Hug L.A."/>
            <person name="Sharon I."/>
            <person name="Castelle C.J."/>
            <person name="Probst A.J."/>
            <person name="Thomas B.C."/>
            <person name="Singh A."/>
            <person name="Wilkins M.J."/>
            <person name="Karaoz U."/>
            <person name="Brodie E.L."/>
            <person name="Williams K.H."/>
            <person name="Hubbard S.S."/>
            <person name="Banfield J.F."/>
        </authorList>
    </citation>
    <scope>NUCLEOTIDE SEQUENCE [LARGE SCALE GENOMIC DNA]</scope>
</reference>
<sequence>MFDDKVYFEKVNGKKVFCVLSESQIKENKIVIMSHGFRASSIGPAGTFVDFQRLLNNSGYSVLRFDQPNSGNSEGDYLETSYNEWVDTIVYFASKYLNLNYKVALLGQSMGGAATVIATSRPELIDRIPCVLLWVPGVNEGDFNGNPEEVFEEGGQKYKSKFWMEVREADFFKCVDRYAGGIHLVYGENDRYISLDLRNRVIEVIKSKKQPYVVLEGQVHSPWNYDSCQYVYTEELKFLDKYL</sequence>
<dbReference type="InterPro" id="IPR029058">
    <property type="entry name" value="AB_hydrolase_fold"/>
</dbReference>
<dbReference type="EMBL" id="MGHA01000078">
    <property type="protein sequence ID" value="OGM56559.1"/>
    <property type="molecule type" value="Genomic_DNA"/>
</dbReference>
<name>A0A1F8AYH3_9BACT</name>
<dbReference type="Gene3D" id="3.40.50.1820">
    <property type="entry name" value="alpha/beta hydrolase"/>
    <property type="match status" value="1"/>
</dbReference>
<evidence type="ECO:0000259" key="1">
    <source>
        <dbReference type="Pfam" id="PF12146"/>
    </source>
</evidence>
<feature type="domain" description="Serine aminopeptidase S33" evidence="1">
    <location>
        <begin position="28"/>
        <end position="119"/>
    </location>
</feature>
<evidence type="ECO:0000313" key="3">
    <source>
        <dbReference type="Proteomes" id="UP000177501"/>
    </source>
</evidence>
<dbReference type="STRING" id="1802514.A2955_01100"/>